<keyword evidence="2 5" id="KW-0812">Transmembrane</keyword>
<feature type="transmembrane region" description="Helical" evidence="5">
    <location>
        <begin position="141"/>
        <end position="162"/>
    </location>
</feature>
<proteinExistence type="predicted"/>
<feature type="transmembrane region" description="Helical" evidence="5">
    <location>
        <begin position="266"/>
        <end position="293"/>
    </location>
</feature>
<feature type="transmembrane region" description="Helical" evidence="5">
    <location>
        <begin position="377"/>
        <end position="395"/>
    </location>
</feature>
<evidence type="ECO:0000256" key="1">
    <source>
        <dbReference type="ARBA" id="ARBA00004141"/>
    </source>
</evidence>
<evidence type="ECO:0000313" key="6">
    <source>
        <dbReference type="EMBL" id="KRM54279.1"/>
    </source>
</evidence>
<evidence type="ECO:0000313" key="7">
    <source>
        <dbReference type="Proteomes" id="UP000051679"/>
    </source>
</evidence>
<dbReference type="GO" id="GO:0016020">
    <property type="term" value="C:membrane"/>
    <property type="evidence" value="ECO:0007669"/>
    <property type="project" value="UniProtKB-SubCell"/>
</dbReference>
<feature type="transmembrane region" description="Helical" evidence="5">
    <location>
        <begin position="28"/>
        <end position="48"/>
    </location>
</feature>
<evidence type="ECO:0000256" key="5">
    <source>
        <dbReference type="SAM" id="Phobius"/>
    </source>
</evidence>
<dbReference type="PATRIC" id="fig|1291052.5.peg.509"/>
<dbReference type="PANTHER" id="PTHR47704:SF1">
    <property type="entry name" value="POTASSIUM TRANSPORTER KIMA"/>
    <property type="match status" value="1"/>
</dbReference>
<dbReference type="AlphaFoldDB" id="A0A0R1ZHD8"/>
<evidence type="ECO:0000256" key="2">
    <source>
        <dbReference type="ARBA" id="ARBA00022692"/>
    </source>
</evidence>
<dbReference type="Proteomes" id="UP000051679">
    <property type="component" value="Unassembled WGS sequence"/>
</dbReference>
<organism evidence="6 7">
    <name type="scientific">Lacticaseibacillus sharpeae JCM 1186 = DSM 20505</name>
    <dbReference type="NCBI Taxonomy" id="1291052"/>
    <lineage>
        <taxon>Bacteria</taxon>
        <taxon>Bacillati</taxon>
        <taxon>Bacillota</taxon>
        <taxon>Bacilli</taxon>
        <taxon>Lactobacillales</taxon>
        <taxon>Lactobacillaceae</taxon>
        <taxon>Lacticaseibacillus</taxon>
    </lineage>
</organism>
<feature type="transmembrane region" description="Helical" evidence="5">
    <location>
        <begin position="314"/>
        <end position="336"/>
    </location>
</feature>
<protein>
    <submittedName>
        <fullName evidence="6">Amino acid transporter</fullName>
    </submittedName>
</protein>
<feature type="transmembrane region" description="Helical" evidence="5">
    <location>
        <begin position="401"/>
        <end position="418"/>
    </location>
</feature>
<dbReference type="PANTHER" id="PTHR47704">
    <property type="entry name" value="POTASSIUM TRANSPORTER KIMA"/>
    <property type="match status" value="1"/>
</dbReference>
<feature type="transmembrane region" description="Helical" evidence="5">
    <location>
        <begin position="222"/>
        <end position="246"/>
    </location>
</feature>
<evidence type="ECO:0000256" key="4">
    <source>
        <dbReference type="ARBA" id="ARBA00023136"/>
    </source>
</evidence>
<evidence type="ECO:0000256" key="3">
    <source>
        <dbReference type="ARBA" id="ARBA00022989"/>
    </source>
</evidence>
<comment type="caution">
    <text evidence="6">The sequence shown here is derived from an EMBL/GenBank/DDBJ whole genome shotgun (WGS) entry which is preliminary data.</text>
</comment>
<keyword evidence="3 5" id="KW-1133">Transmembrane helix</keyword>
<feature type="transmembrane region" description="Helical" evidence="5">
    <location>
        <begin position="168"/>
        <end position="187"/>
    </location>
</feature>
<dbReference type="Gene3D" id="1.20.1740.10">
    <property type="entry name" value="Amino acid/polyamine transporter I"/>
    <property type="match status" value="1"/>
</dbReference>
<name>A0A0R1ZHD8_9LACO</name>
<dbReference type="STRING" id="1291052.FC18_GL000498"/>
<keyword evidence="4 5" id="KW-0472">Membrane</keyword>
<keyword evidence="7" id="KW-1185">Reference proteome</keyword>
<gene>
    <name evidence="6" type="ORF">FC18_GL000498</name>
</gene>
<feature type="transmembrane region" description="Helical" evidence="5">
    <location>
        <begin position="109"/>
        <end position="129"/>
    </location>
</feature>
<accession>A0A0R1ZHD8</accession>
<dbReference type="InterPro" id="IPR053153">
    <property type="entry name" value="APC_K+_Transporter"/>
</dbReference>
<comment type="subcellular location">
    <subcellularLocation>
        <location evidence="1">Membrane</location>
        <topology evidence="1">Multi-pass membrane protein</topology>
    </subcellularLocation>
</comment>
<reference evidence="6 7" key="1">
    <citation type="journal article" date="2015" name="Genome Announc.">
        <title>Expanding the biotechnology potential of lactobacilli through comparative genomics of 213 strains and associated genera.</title>
        <authorList>
            <person name="Sun Z."/>
            <person name="Harris H.M."/>
            <person name="McCann A."/>
            <person name="Guo C."/>
            <person name="Argimon S."/>
            <person name="Zhang W."/>
            <person name="Yang X."/>
            <person name="Jeffery I.B."/>
            <person name="Cooney J.C."/>
            <person name="Kagawa T.F."/>
            <person name="Liu W."/>
            <person name="Song Y."/>
            <person name="Salvetti E."/>
            <person name="Wrobel A."/>
            <person name="Rasinkangas P."/>
            <person name="Parkhill J."/>
            <person name="Rea M.C."/>
            <person name="O'Sullivan O."/>
            <person name="Ritari J."/>
            <person name="Douillard F.P."/>
            <person name="Paul Ross R."/>
            <person name="Yang R."/>
            <person name="Briner A.E."/>
            <person name="Felis G.E."/>
            <person name="de Vos W.M."/>
            <person name="Barrangou R."/>
            <person name="Klaenhammer T.R."/>
            <person name="Caufield P.W."/>
            <person name="Cui Y."/>
            <person name="Zhang H."/>
            <person name="O'Toole P.W."/>
        </authorList>
    </citation>
    <scope>NUCLEOTIDE SEQUENCE [LARGE SCALE GENOMIC DNA]</scope>
    <source>
        <strain evidence="6 7">DSM 20505</strain>
    </source>
</reference>
<feature type="transmembrane region" description="Helical" evidence="5">
    <location>
        <begin position="342"/>
        <end position="365"/>
    </location>
</feature>
<dbReference type="EMBL" id="AYYO01000056">
    <property type="protein sequence ID" value="KRM54279.1"/>
    <property type="molecule type" value="Genomic_DNA"/>
</dbReference>
<sequence length="581" mass="63957">MLSSDALSSVAYGTEQIVLVLTTLSAAAIWYSIPIAAFVLVLLLSLTLSYRQIIHAYPGGGGAYVVSSENLGQNAGLLAGGSLLIDYMLTVAVSVSAGSEAITSAIPFLYGHEVVISIVIVLLLMAMNLRGMSESANFLMIPVYLFVVSITAMIIWGLFRIVTGDIPMQARGVVGSVVPGISAALIFKAFSSGSSSLTGVEAISNAVPFFKKPRAHNAASTLAIMASILGFFFAGITFLNYWYGIVPVAKVTVLSQVAAFTFGHGVMYYIIQFATALILAVAANTGFSAFPVLAYNLAKDKFMPHMYQDRGDRLGYSNGIMTLAIGSIILIAIFHGSTERLIPLYAIGVFIPFTLSQTGMIIHWLRNRPKGWMGKTIANFSGALISFAILVILFVYRLGDIWPFFIIMPVLLWIFYRIHGHYQNVAEQLRLPDSVEEVALHDYDGSTVIVLVGNVTRVTRGALNYAQTIGDYVIAMHVSMDENPNKEQETQNEFKRDFPNVRFVDVHSSYRSVEGPTIRFVDMIARNAAKRNFTTTVLIPQFVPKERWQDILHNQTTFRLRRAFSSRENIILATYSYHLKK</sequence>
<dbReference type="Pfam" id="PF13520">
    <property type="entry name" value="AA_permease_2"/>
    <property type="match status" value="1"/>
</dbReference>
<dbReference type="InterPro" id="IPR002293">
    <property type="entry name" value="AA/rel_permease1"/>
</dbReference>
<dbReference type="GO" id="GO:0022857">
    <property type="term" value="F:transmembrane transporter activity"/>
    <property type="evidence" value="ECO:0007669"/>
    <property type="project" value="InterPro"/>
</dbReference>